<dbReference type="Proteomes" id="UP001500363">
    <property type="component" value="Unassembled WGS sequence"/>
</dbReference>
<dbReference type="EMBL" id="BAAANC010000005">
    <property type="protein sequence ID" value="GAA1559576.1"/>
    <property type="molecule type" value="Genomic_DNA"/>
</dbReference>
<evidence type="ECO:0000259" key="3">
    <source>
        <dbReference type="SMART" id="SM00062"/>
    </source>
</evidence>
<dbReference type="PROSITE" id="PS51257">
    <property type="entry name" value="PROKAR_LIPOPROTEIN"/>
    <property type="match status" value="1"/>
</dbReference>
<sequence>MKSFTRKALISLGGLLATALTLSACGSADPTADTAANTQAPLYNRLPERIQKSGVLKIGGSATVAPYVFKDGNEIVGMDKDLMDALVGVLGVRLEFHDTPYESIITGLKSQRIDVAMGNLSDTRERQAVADLVDYRMVPQSLLVPTGNPKGLTSIDNLCGAVVAGVAGSLSDEQVATEQNGKCKAAGKPGVGFSAFQDATAAILAVQTKRADIMILNGAVATYISNTTKKTEVAGKPFRPRYHAALVLKTNTDIRDALVAAFTELIENGTYAKLLAKWDLAYTAIPAPRVNAGTT</sequence>
<feature type="signal peptide" evidence="2">
    <location>
        <begin position="1"/>
        <end position="24"/>
    </location>
</feature>
<accession>A0ABP4NFI7</accession>
<dbReference type="Pfam" id="PF00497">
    <property type="entry name" value="SBP_bac_3"/>
    <property type="match status" value="1"/>
</dbReference>
<keyword evidence="1 2" id="KW-0732">Signal</keyword>
<evidence type="ECO:0000313" key="4">
    <source>
        <dbReference type="EMBL" id="GAA1559576.1"/>
    </source>
</evidence>
<dbReference type="InterPro" id="IPR001638">
    <property type="entry name" value="Solute-binding_3/MltF_N"/>
</dbReference>
<evidence type="ECO:0000256" key="1">
    <source>
        <dbReference type="ARBA" id="ARBA00022729"/>
    </source>
</evidence>
<feature type="domain" description="Solute-binding protein family 3/N-terminal" evidence="3">
    <location>
        <begin position="55"/>
        <end position="282"/>
    </location>
</feature>
<organism evidence="4 5">
    <name type="scientific">Kribbella lupini</name>
    <dbReference type="NCBI Taxonomy" id="291602"/>
    <lineage>
        <taxon>Bacteria</taxon>
        <taxon>Bacillati</taxon>
        <taxon>Actinomycetota</taxon>
        <taxon>Actinomycetes</taxon>
        <taxon>Propionibacteriales</taxon>
        <taxon>Kribbellaceae</taxon>
        <taxon>Kribbella</taxon>
    </lineage>
</organism>
<dbReference type="Gene3D" id="3.40.190.10">
    <property type="entry name" value="Periplasmic binding protein-like II"/>
    <property type="match status" value="2"/>
</dbReference>
<evidence type="ECO:0000256" key="2">
    <source>
        <dbReference type="SAM" id="SignalP"/>
    </source>
</evidence>
<name>A0ABP4NFI7_9ACTN</name>
<keyword evidence="5" id="KW-1185">Reference proteome</keyword>
<comment type="caution">
    <text evidence="4">The sequence shown here is derived from an EMBL/GenBank/DDBJ whole genome shotgun (WGS) entry which is preliminary data.</text>
</comment>
<dbReference type="SMART" id="SM00062">
    <property type="entry name" value="PBPb"/>
    <property type="match status" value="1"/>
</dbReference>
<dbReference type="PANTHER" id="PTHR35936">
    <property type="entry name" value="MEMBRANE-BOUND LYTIC MUREIN TRANSGLYCOSYLASE F"/>
    <property type="match status" value="1"/>
</dbReference>
<protein>
    <submittedName>
        <fullName evidence="4">ABC transporter substrate-binding protein</fullName>
    </submittedName>
</protein>
<reference evidence="5" key="1">
    <citation type="journal article" date="2019" name="Int. J. Syst. Evol. Microbiol.">
        <title>The Global Catalogue of Microorganisms (GCM) 10K type strain sequencing project: providing services to taxonomists for standard genome sequencing and annotation.</title>
        <authorList>
            <consortium name="The Broad Institute Genomics Platform"/>
            <consortium name="The Broad Institute Genome Sequencing Center for Infectious Disease"/>
            <person name="Wu L."/>
            <person name="Ma J."/>
        </authorList>
    </citation>
    <scope>NUCLEOTIDE SEQUENCE [LARGE SCALE GENOMIC DNA]</scope>
    <source>
        <strain evidence="5">JCM 14303</strain>
    </source>
</reference>
<gene>
    <name evidence="4" type="ORF">GCM10009741_75820</name>
</gene>
<dbReference type="RefSeq" id="WP_344183102.1">
    <property type="nucleotide sequence ID" value="NZ_BAAANC010000005.1"/>
</dbReference>
<evidence type="ECO:0000313" key="5">
    <source>
        <dbReference type="Proteomes" id="UP001500363"/>
    </source>
</evidence>
<dbReference type="CDD" id="cd01004">
    <property type="entry name" value="PBP2_MidA_like"/>
    <property type="match status" value="1"/>
</dbReference>
<proteinExistence type="predicted"/>
<feature type="chain" id="PRO_5047121993" evidence="2">
    <location>
        <begin position="25"/>
        <end position="295"/>
    </location>
</feature>
<dbReference type="PANTHER" id="PTHR35936:SF17">
    <property type="entry name" value="ARGININE-BINDING EXTRACELLULAR PROTEIN ARTP"/>
    <property type="match status" value="1"/>
</dbReference>
<dbReference type="SUPFAM" id="SSF53850">
    <property type="entry name" value="Periplasmic binding protein-like II"/>
    <property type="match status" value="1"/>
</dbReference>